<protein>
    <submittedName>
        <fullName evidence="1">Uncharacterized protein</fullName>
    </submittedName>
</protein>
<organism evidence="1 2">
    <name type="scientific">Xenorhabdus bovienii str. kraussei Quebec</name>
    <dbReference type="NCBI Taxonomy" id="1398203"/>
    <lineage>
        <taxon>Bacteria</taxon>
        <taxon>Pseudomonadati</taxon>
        <taxon>Pseudomonadota</taxon>
        <taxon>Gammaproteobacteria</taxon>
        <taxon>Enterobacterales</taxon>
        <taxon>Morganellaceae</taxon>
        <taxon>Xenorhabdus</taxon>
    </lineage>
</organism>
<gene>
    <name evidence="1" type="ORF">XBKQ1_1070043</name>
</gene>
<reference evidence="1" key="1">
    <citation type="submission" date="2013-07" db="EMBL/GenBank/DDBJ databases">
        <title>Sub-species coevolution in mutualistic symbiosis.</title>
        <authorList>
            <person name="Murfin K."/>
            <person name="Klassen J."/>
            <person name="Lee M."/>
            <person name="Forst S."/>
            <person name="Stock P."/>
            <person name="Goodrich-Blair H."/>
        </authorList>
    </citation>
    <scope>NUCLEOTIDE SEQUENCE [LARGE SCALE GENOMIC DNA]</scope>
    <source>
        <strain evidence="1">Kraussei Quebec</strain>
    </source>
</reference>
<comment type="caution">
    <text evidence="1">The sequence shown here is derived from an EMBL/GenBank/DDBJ whole genome shotgun (WGS) entry which is preliminary data.</text>
</comment>
<dbReference type="HOGENOM" id="CLU_3224013_0_0_6"/>
<evidence type="ECO:0000313" key="2">
    <source>
        <dbReference type="Proteomes" id="UP000028500"/>
    </source>
</evidence>
<dbReference type="EMBL" id="CBSY010000010">
    <property type="protein sequence ID" value="CDH18248.1"/>
    <property type="molecule type" value="Genomic_DNA"/>
</dbReference>
<name>A0A077PBC8_XENBV</name>
<sequence length="44" mass="4873">MSFKSDTRNGSCIKSVLLALLGFYQVTSEEINAESLSYLILDKS</sequence>
<dbReference type="AlphaFoldDB" id="A0A077PBC8"/>
<evidence type="ECO:0000313" key="1">
    <source>
        <dbReference type="EMBL" id="CDH18248.1"/>
    </source>
</evidence>
<dbReference type="Proteomes" id="UP000028500">
    <property type="component" value="Unassembled WGS sequence"/>
</dbReference>
<keyword evidence="2" id="KW-1185">Reference proteome</keyword>
<proteinExistence type="predicted"/>
<accession>A0A077PBC8</accession>